<keyword evidence="2" id="KW-1185">Reference proteome</keyword>
<organism evidence="1 2">
    <name type="scientific">Kandleria vitulina DSM 20405</name>
    <dbReference type="NCBI Taxonomy" id="1410657"/>
    <lineage>
        <taxon>Bacteria</taxon>
        <taxon>Bacillati</taxon>
        <taxon>Bacillota</taxon>
        <taxon>Erysipelotrichia</taxon>
        <taxon>Erysipelotrichales</taxon>
        <taxon>Coprobacillaceae</taxon>
        <taxon>Kandleria</taxon>
    </lineage>
</organism>
<dbReference type="AlphaFoldDB" id="A0A0R2HEE0"/>
<reference evidence="1 2" key="1">
    <citation type="journal article" date="2015" name="Genome Announc.">
        <title>Expanding the biotechnology potential of lactobacilli through comparative genomics of 213 strains and associated genera.</title>
        <authorList>
            <person name="Sun Z."/>
            <person name="Harris H.M."/>
            <person name="McCann A."/>
            <person name="Guo C."/>
            <person name="Argimon S."/>
            <person name="Zhang W."/>
            <person name="Yang X."/>
            <person name="Jeffery I.B."/>
            <person name="Cooney J.C."/>
            <person name="Kagawa T.F."/>
            <person name="Liu W."/>
            <person name="Song Y."/>
            <person name="Salvetti E."/>
            <person name="Wrobel A."/>
            <person name="Rasinkangas P."/>
            <person name="Parkhill J."/>
            <person name="Rea M.C."/>
            <person name="O'Sullivan O."/>
            <person name="Ritari J."/>
            <person name="Douillard F.P."/>
            <person name="Paul Ross R."/>
            <person name="Yang R."/>
            <person name="Briner A.E."/>
            <person name="Felis G.E."/>
            <person name="de Vos W.M."/>
            <person name="Barrangou R."/>
            <person name="Klaenhammer T.R."/>
            <person name="Caufield P.W."/>
            <person name="Cui Y."/>
            <person name="Zhang H."/>
            <person name="O'Toole P.W."/>
        </authorList>
    </citation>
    <scope>NUCLEOTIDE SEQUENCE [LARGE SCALE GENOMIC DNA]</scope>
    <source>
        <strain evidence="1 2">DSM 20405</strain>
    </source>
</reference>
<gene>
    <name evidence="1" type="ORF">IV49_GL001446</name>
</gene>
<dbReference type="Proteomes" id="UP000051841">
    <property type="component" value="Unassembled WGS sequence"/>
</dbReference>
<comment type="caution">
    <text evidence="1">The sequence shown here is derived from an EMBL/GenBank/DDBJ whole genome shotgun (WGS) entry which is preliminary data.</text>
</comment>
<accession>A0A0R2HEE0</accession>
<evidence type="ECO:0000313" key="2">
    <source>
        <dbReference type="Proteomes" id="UP000051841"/>
    </source>
</evidence>
<sequence>MFGGDIMEELTLIDSNCISLYSSLMDYTFKHADEIEMKTYHISERLLIQTLHLGEKGRCGYKLNKEIISFLKENYDLYKKIDLKFYDHGDVIYEHNAKTGTSRFAYPSYHDYIKNGHKELLNHYCF</sequence>
<dbReference type="PATRIC" id="fig|1410657.5.peg.1495"/>
<name>A0A0R2HEE0_9FIRM</name>
<protein>
    <submittedName>
        <fullName evidence="1">Uncharacterized protein</fullName>
    </submittedName>
</protein>
<evidence type="ECO:0000313" key="1">
    <source>
        <dbReference type="EMBL" id="KRN50952.1"/>
    </source>
</evidence>
<proteinExistence type="predicted"/>
<dbReference type="EMBL" id="JQBL01000004">
    <property type="protein sequence ID" value="KRN50952.1"/>
    <property type="molecule type" value="Genomic_DNA"/>
</dbReference>